<dbReference type="InterPro" id="IPR014966">
    <property type="entry name" value="FRG-dom"/>
</dbReference>
<comment type="caution">
    <text evidence="2">The sequence shown here is derived from an EMBL/GenBank/DDBJ whole genome shotgun (WGS) entry which is preliminary data.</text>
</comment>
<evidence type="ECO:0000313" key="3">
    <source>
        <dbReference type="Proteomes" id="UP000078386"/>
    </source>
</evidence>
<name>A0A1B7JF81_9ENTR</name>
<dbReference type="PATRIC" id="fig|1354264.4.peg.4383"/>
<dbReference type="AlphaFoldDB" id="A0A1B7JF81"/>
<feature type="domain" description="FRG" evidence="1">
    <location>
        <begin position="32"/>
        <end position="136"/>
    </location>
</feature>
<organism evidence="2 3">
    <name type="scientific">Kluyvera georgiana ATCC 51603</name>
    <dbReference type="NCBI Taxonomy" id="1354264"/>
    <lineage>
        <taxon>Bacteria</taxon>
        <taxon>Pseudomonadati</taxon>
        <taxon>Pseudomonadota</taxon>
        <taxon>Gammaproteobacteria</taxon>
        <taxon>Enterobacterales</taxon>
        <taxon>Enterobacteriaceae</taxon>
        <taxon>Kluyvera</taxon>
    </lineage>
</organism>
<dbReference type="RefSeq" id="WP_064548637.1">
    <property type="nucleotide sequence ID" value="NZ_LXEU01000085.1"/>
</dbReference>
<dbReference type="Proteomes" id="UP000078386">
    <property type="component" value="Unassembled WGS sequence"/>
</dbReference>
<dbReference type="SMART" id="SM00901">
    <property type="entry name" value="FRG"/>
    <property type="match status" value="1"/>
</dbReference>
<dbReference type="EMBL" id="LXEU01000085">
    <property type="protein sequence ID" value="OAT46264.1"/>
    <property type="molecule type" value="Genomic_DNA"/>
</dbReference>
<accession>A0A1B7JF81</accession>
<dbReference type="Pfam" id="PF08867">
    <property type="entry name" value="FRG"/>
    <property type="match status" value="1"/>
</dbReference>
<proteinExistence type="predicted"/>
<gene>
    <name evidence="2" type="ORF">M989_04236</name>
</gene>
<keyword evidence="3" id="KW-1185">Reference proteome</keyword>
<evidence type="ECO:0000313" key="2">
    <source>
        <dbReference type="EMBL" id="OAT46264.1"/>
    </source>
</evidence>
<sequence length="260" mass="29743">MEIIETKLFGRVKAPSNVAELIKIAEGVSSRMSVIHIWRGQGDIDWPIHSAAYRRLNLGRRKVTERKMRDYEMDLLKRARHRGYGYEDGRRLADFEVLAKLQHHGAATRLIDFSRNILVALWFACNSEKGKTGLLFGIHTDFIGGQEGEAEERDYDKIFIDGESNEGATTWEPPAVTKRIAAQSAQFMYSVVSDHKMGSLDFDQREGAYLPIAITADLKQKFLNSLEGTFDIRAVTLFPDLDGFCHANTEHFRQWDAFRW</sequence>
<reference evidence="2 3" key="1">
    <citation type="submission" date="2016-04" db="EMBL/GenBank/DDBJ databases">
        <title>ATOL: Assembling a taxonomically balanced genome-scale reconstruction of the evolutionary history of the Enterobacteriaceae.</title>
        <authorList>
            <person name="Plunkett G.III."/>
            <person name="Neeno-Eckwall E.C."/>
            <person name="Glasner J.D."/>
            <person name="Perna N.T."/>
        </authorList>
    </citation>
    <scope>NUCLEOTIDE SEQUENCE [LARGE SCALE GENOMIC DNA]</scope>
    <source>
        <strain evidence="2 3">ATCC 51603</strain>
    </source>
</reference>
<evidence type="ECO:0000259" key="1">
    <source>
        <dbReference type="SMART" id="SM00901"/>
    </source>
</evidence>
<protein>
    <submittedName>
        <fullName evidence="2">FRG domain protein</fullName>
    </submittedName>
</protein>